<name>A0A0C3S968_PHLG1</name>
<reference evidence="1 2" key="1">
    <citation type="journal article" date="2014" name="PLoS Genet.">
        <title>Analysis of the Phlebiopsis gigantea genome, transcriptome and secretome provides insight into its pioneer colonization strategies of wood.</title>
        <authorList>
            <person name="Hori C."/>
            <person name="Ishida T."/>
            <person name="Igarashi K."/>
            <person name="Samejima M."/>
            <person name="Suzuki H."/>
            <person name="Master E."/>
            <person name="Ferreira P."/>
            <person name="Ruiz-Duenas F.J."/>
            <person name="Held B."/>
            <person name="Canessa P."/>
            <person name="Larrondo L.F."/>
            <person name="Schmoll M."/>
            <person name="Druzhinina I.S."/>
            <person name="Kubicek C.P."/>
            <person name="Gaskell J.A."/>
            <person name="Kersten P."/>
            <person name="St John F."/>
            <person name="Glasner J."/>
            <person name="Sabat G."/>
            <person name="Splinter BonDurant S."/>
            <person name="Syed K."/>
            <person name="Yadav J."/>
            <person name="Mgbeahuruike A.C."/>
            <person name="Kovalchuk A."/>
            <person name="Asiegbu F.O."/>
            <person name="Lackner G."/>
            <person name="Hoffmeister D."/>
            <person name="Rencoret J."/>
            <person name="Gutierrez A."/>
            <person name="Sun H."/>
            <person name="Lindquist E."/>
            <person name="Barry K."/>
            <person name="Riley R."/>
            <person name="Grigoriev I.V."/>
            <person name="Henrissat B."/>
            <person name="Kues U."/>
            <person name="Berka R.M."/>
            <person name="Martinez A.T."/>
            <person name="Covert S.F."/>
            <person name="Blanchette R.A."/>
            <person name="Cullen D."/>
        </authorList>
    </citation>
    <scope>NUCLEOTIDE SEQUENCE [LARGE SCALE GENOMIC DNA]</scope>
    <source>
        <strain evidence="1 2">11061_1 CR5-6</strain>
    </source>
</reference>
<dbReference type="EMBL" id="KN840530">
    <property type="protein sequence ID" value="KIP05930.1"/>
    <property type="molecule type" value="Genomic_DNA"/>
</dbReference>
<evidence type="ECO:0000313" key="2">
    <source>
        <dbReference type="Proteomes" id="UP000053257"/>
    </source>
</evidence>
<dbReference type="PANTHER" id="PTHR46579:SF1">
    <property type="entry name" value="F5_8 TYPE C DOMAIN-CONTAINING PROTEIN"/>
    <property type="match status" value="1"/>
</dbReference>
<dbReference type="STRING" id="745531.A0A0C3S968"/>
<gene>
    <name evidence="1" type="ORF">PHLGIDRAFT_73467</name>
</gene>
<proteinExistence type="predicted"/>
<dbReference type="OrthoDB" id="2669721at2759"/>
<dbReference type="HOGENOM" id="CLU_007337_0_2_1"/>
<dbReference type="PANTHER" id="PTHR46579">
    <property type="entry name" value="F5/8 TYPE C DOMAIN-CONTAINING PROTEIN-RELATED"/>
    <property type="match status" value="1"/>
</dbReference>
<evidence type="ECO:0000313" key="1">
    <source>
        <dbReference type="EMBL" id="KIP05930.1"/>
    </source>
</evidence>
<accession>A0A0C3S968</accession>
<dbReference type="AlphaFoldDB" id="A0A0C3S968"/>
<dbReference type="Proteomes" id="UP000053257">
    <property type="component" value="Unassembled WGS sequence"/>
</dbReference>
<protein>
    <submittedName>
        <fullName evidence="1">Uncharacterized protein</fullName>
    </submittedName>
</protein>
<keyword evidence="2" id="KW-1185">Reference proteome</keyword>
<organism evidence="1 2">
    <name type="scientific">Phlebiopsis gigantea (strain 11061_1 CR5-6)</name>
    <name type="common">White-rot fungus</name>
    <name type="synonym">Peniophora gigantea</name>
    <dbReference type="NCBI Taxonomy" id="745531"/>
    <lineage>
        <taxon>Eukaryota</taxon>
        <taxon>Fungi</taxon>
        <taxon>Dikarya</taxon>
        <taxon>Basidiomycota</taxon>
        <taxon>Agaricomycotina</taxon>
        <taxon>Agaricomycetes</taxon>
        <taxon>Polyporales</taxon>
        <taxon>Phanerochaetaceae</taxon>
        <taxon>Phlebiopsis</taxon>
    </lineage>
</organism>
<sequence>MPGRRKEGTGHYYAALQKPHDYNVQGSTHPDINLSSVLSANQAAKNHHYDENLRNLLIGSTSAARYRQLRLDTGITKPSIVSGFPSSRILALPGVFIADLFHAGSINLTDLYFPLLRGTLECDRTDNRDLWDWAVFRDSAVWNAHGAEVANTRRYLPGSFDRPPRNPAEKLNSGYKAIEFQNYFYGLGPGLFYGLLPDKYWEHYCKLVRGMRIVHKRSITSEELVVADKLLREWSTDFETLYCQRKASRLHFCRQSVHGPVHLGPETVRIGPYSNVNQAAMERTIGNLGQEIRQHSNVFANLQQIALRRCQLNALKAMDPSLMPERGLPRGSCDLGENYVLLRARDAQPFSVPSSEAVVLRQFVLSNNILCTQAWFNKPEIERWARLRIPTLQHARTTWKESERSPENQRISRNVKFEQCGRIEYGEVRYYFLLRLTPNEPQQGFAMIARYSSPDLGLLQRSHGTLWSCHHLEEEELEIINVKTIRSVVAMIPHPHRDGHPELNGRFFVMEKLGLDAVSMYGEADSQDEAEEVDS</sequence>